<accession>A0A8J2JUT3</accession>
<comment type="caution">
    <text evidence="1">The sequence shown here is derived from an EMBL/GenBank/DDBJ whole genome shotgun (WGS) entry which is preliminary data.</text>
</comment>
<dbReference type="AlphaFoldDB" id="A0A8J2JUT3"/>
<feature type="non-terminal residue" evidence="1">
    <location>
        <position position="1"/>
    </location>
</feature>
<dbReference type="Proteomes" id="UP000708208">
    <property type="component" value="Unassembled WGS sequence"/>
</dbReference>
<name>A0A8J2JUT3_9HEXA</name>
<keyword evidence="2" id="KW-1185">Reference proteome</keyword>
<evidence type="ECO:0000313" key="2">
    <source>
        <dbReference type="Proteomes" id="UP000708208"/>
    </source>
</evidence>
<proteinExistence type="predicted"/>
<gene>
    <name evidence="1" type="ORF">AFUS01_LOCUS15942</name>
</gene>
<sequence>STSEKCRKRPNQNTTLAPFSSSNNYCKPLRIWYCWYS</sequence>
<evidence type="ECO:0000313" key="1">
    <source>
        <dbReference type="EMBL" id="CAG7727080.1"/>
    </source>
</evidence>
<organism evidence="1 2">
    <name type="scientific">Allacma fusca</name>
    <dbReference type="NCBI Taxonomy" id="39272"/>
    <lineage>
        <taxon>Eukaryota</taxon>
        <taxon>Metazoa</taxon>
        <taxon>Ecdysozoa</taxon>
        <taxon>Arthropoda</taxon>
        <taxon>Hexapoda</taxon>
        <taxon>Collembola</taxon>
        <taxon>Symphypleona</taxon>
        <taxon>Sminthuridae</taxon>
        <taxon>Allacma</taxon>
    </lineage>
</organism>
<reference evidence="1" key="1">
    <citation type="submission" date="2021-06" db="EMBL/GenBank/DDBJ databases">
        <authorList>
            <person name="Hodson N. C."/>
            <person name="Mongue J. A."/>
            <person name="Jaron S. K."/>
        </authorList>
    </citation>
    <scope>NUCLEOTIDE SEQUENCE</scope>
</reference>
<dbReference type="EMBL" id="CAJVCH010143459">
    <property type="protein sequence ID" value="CAG7727080.1"/>
    <property type="molecule type" value="Genomic_DNA"/>
</dbReference>
<protein>
    <submittedName>
        <fullName evidence="1">Uncharacterized protein</fullName>
    </submittedName>
</protein>